<name>A0A1E5SHP1_9FLAO</name>
<gene>
    <name evidence="1" type="ORF">A8C32_05385</name>
</gene>
<dbReference type="EMBL" id="MDJD01000054">
    <property type="protein sequence ID" value="OEJ98632.1"/>
    <property type="molecule type" value="Genomic_DNA"/>
</dbReference>
<organism evidence="1 2">
    <name type="scientific">Flavivirga aquatica</name>
    <dbReference type="NCBI Taxonomy" id="1849968"/>
    <lineage>
        <taxon>Bacteria</taxon>
        <taxon>Pseudomonadati</taxon>
        <taxon>Bacteroidota</taxon>
        <taxon>Flavobacteriia</taxon>
        <taxon>Flavobacteriales</taxon>
        <taxon>Flavobacteriaceae</taxon>
        <taxon>Flavivirga</taxon>
    </lineage>
</organism>
<proteinExistence type="predicted"/>
<accession>A0A1E5SHP1</accession>
<dbReference type="Proteomes" id="UP000095713">
    <property type="component" value="Unassembled WGS sequence"/>
</dbReference>
<dbReference type="GO" id="GO:0033104">
    <property type="term" value="C:type VI protein secretion system complex"/>
    <property type="evidence" value="ECO:0007669"/>
    <property type="project" value="InterPro"/>
</dbReference>
<evidence type="ECO:0000313" key="1">
    <source>
        <dbReference type="EMBL" id="OEJ98632.1"/>
    </source>
</evidence>
<dbReference type="RefSeq" id="WP_069831318.1">
    <property type="nucleotide sequence ID" value="NZ_MDJD01000054.1"/>
</dbReference>
<dbReference type="STRING" id="1849968.A8C32_05385"/>
<comment type="caution">
    <text evidence="1">The sequence shown here is derived from an EMBL/GenBank/DDBJ whole genome shotgun (WGS) entry which is preliminary data.</text>
</comment>
<reference evidence="1 2" key="1">
    <citation type="submission" date="2016-05" db="EMBL/GenBank/DDBJ databases">
        <title>Draft Genome Sequence of Algibacter sp. Strain SK-16 Isolated from the Surface Water of Aburatsubo Inlet.</title>
        <authorList>
            <person name="Wong S.-K."/>
            <person name="Yoshizawa S."/>
            <person name="Nakajima Y."/>
            <person name="Ogura Y."/>
            <person name="Tetsuya H."/>
            <person name="Hamasaki K."/>
        </authorList>
    </citation>
    <scope>NUCLEOTIDE SEQUENCE [LARGE SCALE GENOMIC DNA]</scope>
    <source>
        <strain evidence="1 2">SK-16</strain>
    </source>
</reference>
<dbReference type="InterPro" id="IPR041408">
    <property type="entry name" value="Hcp_Tssd"/>
</dbReference>
<dbReference type="AlphaFoldDB" id="A0A1E5SHP1"/>
<sequence>MATATLHFLGQERDLIRISVKYKKEFWAWNGMPASIPLGGMLVLEFATHPDDNRFEERITTIDYNRYKMGYPMDEGEIIFYDASSDIIKRWKFADTIIKEIKTVFYTEGETPMMTYLVLSPAIQNYGHLHLKSWNISHTEPEPYKTPIIATENKKQYFVEEIKILNLDEGSTNSGENNEKGIIHNKEYTLKASKFRNNKAPENLNSIKWCYSYVKENETVIGNIKQTGEEITFKTDDLDYCGYSITFYAYIEKKENEAELEVFHHYRFKWFDRKIVEQQIEERLEKPWKINQGGTSLCGMACLFYIFAKNDKQGYKTLAETLHRTGKATHNGYTVEPDEDVKEEMYNTNPKTSKEHPWIPEVDWITMATTRSKESDFGYTGKKGQDASAINWPWLMTNLGKKLLGYTTVEMDYYKVNKSYIRDFFGSDEKIRILEEDIDKDYKNGYEICMMIDADMMYNKPDYDITDFGEYHWITYEDNLEILNSKGKTETDYDEVTDINFDVVTWGDFKRDKGIDKKKLRLSKASFRNNYYGYLKLK</sequence>
<dbReference type="Pfam" id="PF17642">
    <property type="entry name" value="TssD"/>
    <property type="match status" value="1"/>
</dbReference>
<evidence type="ECO:0000313" key="2">
    <source>
        <dbReference type="Proteomes" id="UP000095713"/>
    </source>
</evidence>
<keyword evidence="2" id="KW-1185">Reference proteome</keyword>
<dbReference type="OrthoDB" id="6717961at2"/>
<protein>
    <submittedName>
        <fullName evidence="1">Uncharacterized protein</fullName>
    </submittedName>
</protein>